<feature type="domain" description="Archaeal Type IV pilin N-terminal" evidence="2">
    <location>
        <begin position="17"/>
        <end position="67"/>
    </location>
</feature>
<accession>D2RSR8</accession>
<dbReference type="RefSeq" id="WP_012943133.1">
    <property type="nucleotide sequence ID" value="NC_013743.1"/>
</dbReference>
<reference evidence="3 4" key="1">
    <citation type="journal article" date="2010" name="Stand. Genomic Sci.">
        <title>Complete genome sequence of Haloterrigena turkmenica type strain (4k).</title>
        <authorList>
            <person name="Saunders E."/>
            <person name="Tindall B.J."/>
            <person name="Fahnrich R."/>
            <person name="Lapidus A."/>
            <person name="Copeland A."/>
            <person name="Del Rio T.G."/>
            <person name="Lucas S."/>
            <person name="Chen F."/>
            <person name="Tice H."/>
            <person name="Cheng J.F."/>
            <person name="Han C."/>
            <person name="Detter J.C."/>
            <person name="Bruce D."/>
            <person name="Goodwin L."/>
            <person name="Chain P."/>
            <person name="Pitluck S."/>
            <person name="Pati A."/>
            <person name="Ivanova N."/>
            <person name="Mavromatis K."/>
            <person name="Chen A."/>
            <person name="Palaniappan K."/>
            <person name="Land M."/>
            <person name="Hauser L."/>
            <person name="Chang Y.J."/>
            <person name="Jeffries C.D."/>
            <person name="Brettin T."/>
            <person name="Rohde M."/>
            <person name="Goker M."/>
            <person name="Bristow J."/>
            <person name="Eisen J.A."/>
            <person name="Markowitz V."/>
            <person name="Hugenholtz P."/>
            <person name="Klenk H.P."/>
            <person name="Kyrpides N.C."/>
        </authorList>
    </citation>
    <scope>NUCLEOTIDE SEQUENCE [LARGE SCALE GENOMIC DNA]</scope>
    <source>
        <strain evidence="4">ATCC 51198 / DSM 5511 / JCM 9101 / NCIMB 13204 / VKM B-1734 / 4k</strain>
    </source>
</reference>
<evidence type="ECO:0000313" key="4">
    <source>
        <dbReference type="Proteomes" id="UP000001903"/>
    </source>
</evidence>
<dbReference type="KEGG" id="htu:Htur_1960"/>
<dbReference type="InterPro" id="IPR012859">
    <property type="entry name" value="Pilin_N_archaeal"/>
</dbReference>
<dbReference type="InterPro" id="IPR013373">
    <property type="entry name" value="Flagellin/pilin_N_arc"/>
</dbReference>
<dbReference type="GeneID" id="8742559"/>
<evidence type="ECO:0000256" key="1">
    <source>
        <dbReference type="SAM" id="Phobius"/>
    </source>
</evidence>
<dbReference type="Proteomes" id="UP000001903">
    <property type="component" value="Chromosome"/>
</dbReference>
<dbReference type="HOGENOM" id="CLU_116126_3_1_2"/>
<protein>
    <recommendedName>
        <fullName evidence="2">Archaeal Type IV pilin N-terminal domain-containing protein</fullName>
    </recommendedName>
</protein>
<proteinExistence type="predicted"/>
<keyword evidence="1" id="KW-1133">Transmembrane helix</keyword>
<dbReference type="OrthoDB" id="188406at2157"/>
<gene>
    <name evidence="3" type="ordered locus">Htur_1960</name>
</gene>
<dbReference type="Pfam" id="PF07790">
    <property type="entry name" value="Pilin_N"/>
    <property type="match status" value="1"/>
</dbReference>
<sequence length="161" mass="16973">MDLRKYRNKLVGSEDERAVSPVIGVILMVAITVILAAVIAAFVLDMGDDLGSEAQAGAQMSFDEGDGVFSTELTSEGNADSYELRGDYVYSTNGTSVSSSDYIELDGAGDTVTLECGSSNKYDGINYQLNDSANESGTVTFVASNDGGDSWTNVGSQDWSC</sequence>
<dbReference type="eggNOG" id="arCOG02416">
    <property type="taxonomic scope" value="Archaea"/>
</dbReference>
<dbReference type="STRING" id="543526.Htur_1960"/>
<evidence type="ECO:0000313" key="3">
    <source>
        <dbReference type="EMBL" id="ADB60844.1"/>
    </source>
</evidence>
<feature type="transmembrane region" description="Helical" evidence="1">
    <location>
        <begin position="21"/>
        <end position="44"/>
    </location>
</feature>
<organism evidence="3 4">
    <name type="scientific">Haloterrigena turkmenica (strain ATCC 51198 / DSM 5511 / JCM 9101 / NCIMB 13204 / VKM B-1734 / 4k)</name>
    <name type="common">Halococcus turkmenicus</name>
    <dbReference type="NCBI Taxonomy" id="543526"/>
    <lineage>
        <taxon>Archaea</taxon>
        <taxon>Methanobacteriati</taxon>
        <taxon>Methanobacteriota</taxon>
        <taxon>Stenosarchaea group</taxon>
        <taxon>Halobacteria</taxon>
        <taxon>Halobacteriales</taxon>
        <taxon>Natrialbaceae</taxon>
        <taxon>Haloterrigena</taxon>
    </lineage>
</organism>
<evidence type="ECO:0000259" key="2">
    <source>
        <dbReference type="Pfam" id="PF07790"/>
    </source>
</evidence>
<dbReference type="PANTHER" id="PTHR38138">
    <property type="entry name" value="VNG6441H"/>
    <property type="match status" value="1"/>
</dbReference>
<keyword evidence="4" id="KW-1185">Reference proteome</keyword>
<keyword evidence="1" id="KW-0472">Membrane</keyword>
<dbReference type="NCBIfam" id="TIGR02537">
    <property type="entry name" value="arch_flag_Nterm"/>
    <property type="match status" value="1"/>
</dbReference>
<dbReference type="AlphaFoldDB" id="D2RSR8"/>
<keyword evidence="1" id="KW-0812">Transmembrane</keyword>
<name>D2RSR8_HALTV</name>
<dbReference type="EMBL" id="CP001860">
    <property type="protein sequence ID" value="ADB60844.1"/>
    <property type="molecule type" value="Genomic_DNA"/>
</dbReference>
<dbReference type="PANTHER" id="PTHR38138:SF1">
    <property type="entry name" value="ARCHAEAL TYPE IV PILIN N-TERMINAL DOMAIN-CONTAINING PROTEIN"/>
    <property type="match status" value="1"/>
</dbReference>